<dbReference type="SMART" id="SM00320">
    <property type="entry name" value="WD40"/>
    <property type="match status" value="7"/>
</dbReference>
<dbReference type="PRINTS" id="PR00320">
    <property type="entry name" value="GPROTEINBRPT"/>
</dbReference>
<dbReference type="InterPro" id="IPR019775">
    <property type="entry name" value="WD40_repeat_CS"/>
</dbReference>
<dbReference type="InterPro" id="IPR045160">
    <property type="entry name" value="ATG16"/>
</dbReference>
<feature type="coiled-coil region" evidence="5">
    <location>
        <begin position="51"/>
        <end position="107"/>
    </location>
</feature>
<dbReference type="PROSITE" id="PS00678">
    <property type="entry name" value="WD_REPEATS_1"/>
    <property type="match status" value="2"/>
</dbReference>
<dbReference type="PROSITE" id="PS50294">
    <property type="entry name" value="WD_REPEATS_REGION"/>
    <property type="match status" value="2"/>
</dbReference>
<dbReference type="Pfam" id="PF00400">
    <property type="entry name" value="WD40"/>
    <property type="match status" value="6"/>
</dbReference>
<dbReference type="EMBL" id="JAAAJA010000242">
    <property type="protein sequence ID" value="KAG0257890.1"/>
    <property type="molecule type" value="Genomic_DNA"/>
</dbReference>
<evidence type="ECO:0000259" key="7">
    <source>
        <dbReference type="Pfam" id="PF08614"/>
    </source>
</evidence>
<dbReference type="CDD" id="cd22887">
    <property type="entry name" value="Atg16_CCD"/>
    <property type="match status" value="1"/>
</dbReference>
<dbReference type="CDD" id="cd00200">
    <property type="entry name" value="WD40"/>
    <property type="match status" value="1"/>
</dbReference>
<keyword evidence="9" id="KW-1185">Reference proteome</keyword>
<keyword evidence="3" id="KW-0677">Repeat</keyword>
<dbReference type="Proteomes" id="UP000726737">
    <property type="component" value="Unassembled WGS sequence"/>
</dbReference>
<keyword evidence="5" id="KW-0175">Coiled coil</keyword>
<feature type="repeat" description="WD" evidence="4">
    <location>
        <begin position="271"/>
        <end position="312"/>
    </location>
</feature>
<evidence type="ECO:0000256" key="1">
    <source>
        <dbReference type="ARBA" id="ARBA00005331"/>
    </source>
</evidence>
<name>A0A9P6Q2I0_9FUNG</name>
<dbReference type="GO" id="GO:0000045">
    <property type="term" value="P:autophagosome assembly"/>
    <property type="evidence" value="ECO:0007669"/>
    <property type="project" value="InterPro"/>
</dbReference>
<dbReference type="GO" id="GO:0043495">
    <property type="term" value="F:protein-membrane adaptor activity"/>
    <property type="evidence" value="ECO:0007669"/>
    <property type="project" value="TreeGrafter"/>
</dbReference>
<comment type="similarity">
    <text evidence="1">Belongs to the ATG16 family.</text>
</comment>
<dbReference type="InterPro" id="IPR001680">
    <property type="entry name" value="WD40_rpt"/>
</dbReference>
<reference evidence="8" key="1">
    <citation type="journal article" date="2020" name="Fungal Divers.">
        <title>Resolving the Mortierellaceae phylogeny through synthesis of multi-gene phylogenetics and phylogenomics.</title>
        <authorList>
            <person name="Vandepol N."/>
            <person name="Liber J."/>
            <person name="Desiro A."/>
            <person name="Na H."/>
            <person name="Kennedy M."/>
            <person name="Barry K."/>
            <person name="Grigoriev I.V."/>
            <person name="Miller A.N."/>
            <person name="O'Donnell K."/>
            <person name="Stajich J.E."/>
            <person name="Bonito G."/>
        </authorList>
    </citation>
    <scope>NUCLEOTIDE SEQUENCE</scope>
    <source>
        <strain evidence="8">KOD948</strain>
    </source>
</reference>
<feature type="repeat" description="WD" evidence="4">
    <location>
        <begin position="412"/>
        <end position="438"/>
    </location>
</feature>
<evidence type="ECO:0000256" key="3">
    <source>
        <dbReference type="ARBA" id="ARBA00022737"/>
    </source>
</evidence>
<feature type="repeat" description="WD" evidence="4">
    <location>
        <begin position="498"/>
        <end position="527"/>
    </location>
</feature>
<evidence type="ECO:0000256" key="4">
    <source>
        <dbReference type="PROSITE-ProRule" id="PRU00221"/>
    </source>
</evidence>
<sequence>MTTVAHPASQQWETDILSLFANRDKHEKAFTNMVESYNGLVQKLTHYVEENKLLEASAQNSREQHDKMARQVTVLREQGSPMNQKRSAELEAQVTSLKDERAELYKTQGTNAQRLLDLNDILRLKDSTLAQNKEEIRRLTETNHFLAHKNQELTDLVNEKNITIQVIQDELTTLQLEMGKLDERQRDLERENAQLLQRWLKKMNEEADRMNAANVFLENEHHEAVAHSPSLQSPPSTRSLRSMGPESPTQSNWRGGSAIFSIIPQISSRKLTVHDAEVNTVSLSNGGSMVATGSNDKKIKIWDIKTGSLKSTLTGCLQSVMCVSFNATDELLLGASNDNATRLWHLGTGRPRHTLTGHIGKVFSARFNPDSTKVVSGSHDRTIKVWDLQKGYCIRTMFTFASVNDVCLLDFDGSTIASGHLDNNLRFWDARSGNCVKEVTGIHLGQITSVCPSTDGSQILTNSRDNTLRILDMRTYETLSVLHADGYRTGTNWSKACFSPDGQYVVSGSADGTLYYWSTRDGSVEKTTKDQSSPIVGVSWVNSSVVSAEKDKTVVIWGTTARRPTVYEK</sequence>
<organism evidence="8 9">
    <name type="scientific">Mortierella polycephala</name>
    <dbReference type="NCBI Taxonomy" id="41804"/>
    <lineage>
        <taxon>Eukaryota</taxon>
        <taxon>Fungi</taxon>
        <taxon>Fungi incertae sedis</taxon>
        <taxon>Mucoromycota</taxon>
        <taxon>Mortierellomycotina</taxon>
        <taxon>Mortierellomycetes</taxon>
        <taxon>Mortierellales</taxon>
        <taxon>Mortierellaceae</taxon>
        <taxon>Mortierella</taxon>
    </lineage>
</organism>
<dbReference type="SUPFAM" id="SSF50978">
    <property type="entry name" value="WD40 repeat-like"/>
    <property type="match status" value="1"/>
</dbReference>
<dbReference type="AlphaFoldDB" id="A0A9P6Q2I0"/>
<evidence type="ECO:0000313" key="8">
    <source>
        <dbReference type="EMBL" id="KAG0257890.1"/>
    </source>
</evidence>
<feature type="compositionally biased region" description="Polar residues" evidence="6">
    <location>
        <begin position="229"/>
        <end position="240"/>
    </location>
</feature>
<evidence type="ECO:0000313" key="9">
    <source>
        <dbReference type="Proteomes" id="UP000726737"/>
    </source>
</evidence>
<evidence type="ECO:0000256" key="6">
    <source>
        <dbReference type="SAM" id="MobiDB-lite"/>
    </source>
</evidence>
<dbReference type="PROSITE" id="PS50082">
    <property type="entry name" value="WD_REPEATS_2"/>
    <property type="match status" value="6"/>
</dbReference>
<dbReference type="InterPro" id="IPR020472">
    <property type="entry name" value="WD40_PAC1"/>
</dbReference>
<feature type="region of interest" description="Disordered" evidence="6">
    <location>
        <begin position="223"/>
        <end position="252"/>
    </location>
</feature>
<proteinExistence type="inferred from homology"/>
<feature type="domain" description="Autophagy-related protein 16" evidence="7">
    <location>
        <begin position="16"/>
        <end position="211"/>
    </location>
</feature>
<evidence type="ECO:0000256" key="2">
    <source>
        <dbReference type="ARBA" id="ARBA00022574"/>
    </source>
</evidence>
<evidence type="ECO:0000256" key="5">
    <source>
        <dbReference type="SAM" id="Coils"/>
    </source>
</evidence>
<keyword evidence="2 4" id="KW-0853">WD repeat</keyword>
<dbReference type="GO" id="GO:0034045">
    <property type="term" value="C:phagophore assembly site membrane"/>
    <property type="evidence" value="ECO:0007669"/>
    <property type="project" value="TreeGrafter"/>
</dbReference>
<dbReference type="Pfam" id="PF08614">
    <property type="entry name" value="ATG16"/>
    <property type="match status" value="1"/>
</dbReference>
<dbReference type="InterPro" id="IPR015943">
    <property type="entry name" value="WD40/YVTN_repeat-like_dom_sf"/>
</dbReference>
<accession>A0A9P6Q2I0</accession>
<gene>
    <name evidence="8" type="ORF">BG011_003704</name>
</gene>
<protein>
    <recommendedName>
        <fullName evidence="7">Autophagy-related protein 16 domain-containing protein</fullName>
    </recommendedName>
</protein>
<feature type="repeat" description="WD" evidence="4">
    <location>
        <begin position="440"/>
        <end position="481"/>
    </location>
</feature>
<comment type="caution">
    <text evidence="8">The sequence shown here is derived from an EMBL/GenBank/DDBJ whole genome shotgun (WGS) entry which is preliminary data.</text>
</comment>
<dbReference type="PANTHER" id="PTHR19878:SF8">
    <property type="entry name" value="AUTOPHAGY-RELATED 16, ISOFORM F"/>
    <property type="match status" value="1"/>
</dbReference>
<dbReference type="Gene3D" id="2.130.10.10">
    <property type="entry name" value="YVTN repeat-like/Quinoprotein amine dehydrogenase"/>
    <property type="match status" value="2"/>
</dbReference>
<dbReference type="GO" id="GO:0034274">
    <property type="term" value="C:Atg12-Atg5-Atg16 complex"/>
    <property type="evidence" value="ECO:0007669"/>
    <property type="project" value="TreeGrafter"/>
</dbReference>
<dbReference type="PANTHER" id="PTHR19878">
    <property type="entry name" value="AUTOPHAGY PROTEIN 16-LIKE"/>
    <property type="match status" value="1"/>
</dbReference>
<dbReference type="GO" id="GO:0000421">
    <property type="term" value="C:autophagosome membrane"/>
    <property type="evidence" value="ECO:0007669"/>
    <property type="project" value="TreeGrafter"/>
</dbReference>
<dbReference type="InterPro" id="IPR036322">
    <property type="entry name" value="WD40_repeat_dom_sf"/>
</dbReference>
<dbReference type="InterPro" id="IPR013923">
    <property type="entry name" value="Autophagy-rel_prot_16_dom"/>
</dbReference>
<feature type="coiled-coil region" evidence="5">
    <location>
        <begin position="164"/>
        <end position="220"/>
    </location>
</feature>
<feature type="repeat" description="WD" evidence="4">
    <location>
        <begin position="355"/>
        <end position="396"/>
    </location>
</feature>
<dbReference type="Gene3D" id="1.20.5.170">
    <property type="match status" value="1"/>
</dbReference>
<dbReference type="OrthoDB" id="538223at2759"/>
<feature type="repeat" description="WD" evidence="4">
    <location>
        <begin position="313"/>
        <end position="354"/>
    </location>
</feature>